<keyword evidence="2" id="KW-1185">Reference proteome</keyword>
<accession>U5J9Q3</accession>
<name>U5J9Q3_9CAUD</name>
<protein>
    <submittedName>
        <fullName evidence="1">Uncharacterized protein</fullName>
    </submittedName>
</protein>
<dbReference type="EMBL" id="KC481682">
    <property type="protein sequence ID" value="AGI11831.1"/>
    <property type="molecule type" value="Genomic_DNA"/>
</dbReference>
<reference evidence="1 2" key="1">
    <citation type="journal article" date="2014" name="PLoS ONE">
        <title>Novel Giant Siphovirus from Bacillus anthracis Features Unusual Genome Characteristics.</title>
        <authorList>
            <person name="Ganz H.H."/>
            <person name="Law C."/>
            <person name="Schmuki M."/>
            <person name="Eichenseher F."/>
            <person name="Calendar R."/>
            <person name="Loessner M.J."/>
            <person name="Getz W.M."/>
            <person name="Korlach J."/>
            <person name="Beyer W."/>
            <person name="Klumpp J."/>
        </authorList>
    </citation>
    <scope>NUCLEOTIDE SEQUENCE [LARGE SCALE GENOMIC DNA]</scope>
</reference>
<sequence>MFRNLIGKTVLVIHDNDDNSWMDSIVTVKEVKTVGHKEFWGRIQPVKRPVVEYANGSRMLLVNFQDIFEVEELQADLLGRGDEVFRFIEFEKVKIPYALHDTYEFLYVIQNIKTNEIIKLQPENAMHQLCPTFRDFFKMKRD</sequence>
<dbReference type="RefSeq" id="YP_008873306.1">
    <property type="nucleotide sequence ID" value="NC_023007.1"/>
</dbReference>
<evidence type="ECO:0000313" key="2">
    <source>
        <dbReference type="Proteomes" id="UP000017661"/>
    </source>
</evidence>
<organism evidence="1 2">
    <name type="scientific">Bacillus phage vB_BanS-Tsamsa</name>
    <dbReference type="NCBI Taxonomy" id="1308863"/>
    <lineage>
        <taxon>Viruses</taxon>
        <taxon>Duplodnaviria</taxon>
        <taxon>Heunggongvirae</taxon>
        <taxon>Uroviricota</taxon>
        <taxon>Caudoviricetes</taxon>
        <taxon>Joanripponvirinae</taxon>
        <taxon>Tsamsavirus</taxon>
        <taxon>Tsamsavirus tsamsa</taxon>
    </lineage>
</organism>
<dbReference type="Proteomes" id="UP000017661">
    <property type="component" value="Segment"/>
</dbReference>
<dbReference type="GeneID" id="17825194"/>
<dbReference type="KEGG" id="vg:17825194"/>
<evidence type="ECO:0000313" key="1">
    <source>
        <dbReference type="EMBL" id="AGI11831.1"/>
    </source>
</evidence>
<proteinExistence type="predicted"/>